<protein>
    <recommendedName>
        <fullName evidence="1">Heterokaryon incompatibility domain-containing protein</fullName>
    </recommendedName>
</protein>
<dbReference type="Proteomes" id="UP000284706">
    <property type="component" value="Unassembled WGS sequence"/>
</dbReference>
<reference evidence="2 3" key="1">
    <citation type="journal article" date="2018" name="Evol. Lett.">
        <title>Horizontal gene cluster transfer increased hallucinogenic mushroom diversity.</title>
        <authorList>
            <person name="Reynolds H.T."/>
            <person name="Vijayakumar V."/>
            <person name="Gluck-Thaler E."/>
            <person name="Korotkin H.B."/>
            <person name="Matheny P.B."/>
            <person name="Slot J.C."/>
        </authorList>
    </citation>
    <scope>NUCLEOTIDE SEQUENCE [LARGE SCALE GENOMIC DNA]</scope>
    <source>
        <strain evidence="2 3">SRW20</strain>
    </source>
</reference>
<dbReference type="PANTHER" id="PTHR33112">
    <property type="entry name" value="DOMAIN PROTEIN, PUTATIVE-RELATED"/>
    <property type="match status" value="1"/>
</dbReference>
<dbReference type="OrthoDB" id="5125733at2759"/>
<dbReference type="InterPro" id="IPR010730">
    <property type="entry name" value="HET"/>
</dbReference>
<dbReference type="InParanoid" id="A0A409Y5G7"/>
<evidence type="ECO:0000313" key="3">
    <source>
        <dbReference type="Proteomes" id="UP000284706"/>
    </source>
</evidence>
<evidence type="ECO:0000259" key="1">
    <source>
        <dbReference type="Pfam" id="PF06985"/>
    </source>
</evidence>
<keyword evidence="3" id="KW-1185">Reference proteome</keyword>
<dbReference type="AlphaFoldDB" id="A0A409Y5G7"/>
<evidence type="ECO:0000313" key="2">
    <source>
        <dbReference type="EMBL" id="PPQ98240.1"/>
    </source>
</evidence>
<name>A0A409Y5G7_9AGAR</name>
<dbReference type="PANTHER" id="PTHR33112:SF12">
    <property type="entry name" value="HETEROKARYON INCOMPATIBILITY DOMAIN-CONTAINING PROTEIN"/>
    <property type="match status" value="1"/>
</dbReference>
<organism evidence="2 3">
    <name type="scientific">Gymnopilus dilepis</name>
    <dbReference type="NCBI Taxonomy" id="231916"/>
    <lineage>
        <taxon>Eukaryota</taxon>
        <taxon>Fungi</taxon>
        <taxon>Dikarya</taxon>
        <taxon>Basidiomycota</taxon>
        <taxon>Agaricomycotina</taxon>
        <taxon>Agaricomycetes</taxon>
        <taxon>Agaricomycetidae</taxon>
        <taxon>Agaricales</taxon>
        <taxon>Agaricineae</taxon>
        <taxon>Hymenogastraceae</taxon>
        <taxon>Gymnopilus</taxon>
    </lineage>
</organism>
<sequence length="733" mass="82914">MDHGETGPEFPPLLPVPADLARPNDRLCSTCSALKLSPEYFVVGPNDKEPGDTITLGTVAEIMDKTYCPFCRLVWASLGGPDVPALDNGDTIYIMMKRSVSSTTINSSQASTKHQIRNFLTYATTRDAGGRGRVVRPKEMYTNPQITLLANDSPTASKVLFSRLIREDGVDLDLVRTWIDMCKVHHGPGCNRSDRFVFGSENPVEDIISFRLVDVIDDCIVRNPPKGSIYLTLSYVWGKAEVLKSVKDNIDLLEKPGALSSPEFRDKIPRTIRDAMEVTKALGFRYIWVDSLCIVQDDDTGSKAQAIAKMDLVYSACFLTIIATGSHADVGISGVCNNPRGVHQLVEEIGPNFRLLANFPEYNFMQDSAYSTRAWTFQEREFTPRKLTFVGGQVSFSCGRANWEESKVDNPTMLTRVASPLEPDLGSFSATVQSYSKLSLSFDSDIHNAFAGFMRYYKTKLDVKLVYGLPDKFFDWWLLWMPHAHHDRRQGAPSWSWTGWKGWSWNRAASWSSRYPDKVLEALQKRTWIIWYHRIAHDSTECTLVWEESKPISMGNSRGKNNFYGGDIQQRFPLDCTRTEPTSRTLIGAPEYYSDVSRSGSGFLQFWTASVMFRLGQPSSKYRRSIFDRQLDQARVGVFGRDGYEIATLWIGQDWYSKYSVVPEKHEFIVICEARDDMARNVAAEEDSWKYMVMLIETHPGGWVERIALGSIAKKDLNQALDEGPVWKEIILG</sequence>
<dbReference type="Pfam" id="PF06985">
    <property type="entry name" value="HET"/>
    <property type="match status" value="1"/>
</dbReference>
<feature type="domain" description="Heterokaryon incompatibility" evidence="1">
    <location>
        <begin position="230"/>
        <end position="379"/>
    </location>
</feature>
<dbReference type="EMBL" id="NHYE01001135">
    <property type="protein sequence ID" value="PPQ98240.1"/>
    <property type="molecule type" value="Genomic_DNA"/>
</dbReference>
<accession>A0A409Y5G7</accession>
<gene>
    <name evidence="2" type="ORF">CVT26_003411</name>
</gene>
<proteinExistence type="predicted"/>
<comment type="caution">
    <text evidence="2">The sequence shown here is derived from an EMBL/GenBank/DDBJ whole genome shotgun (WGS) entry which is preliminary data.</text>
</comment>